<feature type="chain" id="PRO_5011728709" evidence="1">
    <location>
        <begin position="23"/>
        <end position="315"/>
    </location>
</feature>
<name>A0A1I7NA80_9BACT</name>
<accession>A0A1I7NA80</accession>
<proteinExistence type="predicted"/>
<dbReference type="AlphaFoldDB" id="A0A1I7NA80"/>
<dbReference type="InterPro" id="IPR046230">
    <property type="entry name" value="DUF6263"/>
</dbReference>
<gene>
    <name evidence="2" type="ORF">SAMN05660895_1111</name>
</gene>
<dbReference type="Pfam" id="PF19777">
    <property type="entry name" value="DUF6263"/>
    <property type="match status" value="1"/>
</dbReference>
<evidence type="ECO:0000313" key="2">
    <source>
        <dbReference type="EMBL" id="SFV31565.1"/>
    </source>
</evidence>
<organism evidence="2 3">
    <name type="scientific">Thermoflavifilum thermophilum</name>
    <dbReference type="NCBI Taxonomy" id="1393122"/>
    <lineage>
        <taxon>Bacteria</taxon>
        <taxon>Pseudomonadati</taxon>
        <taxon>Bacteroidota</taxon>
        <taxon>Chitinophagia</taxon>
        <taxon>Chitinophagales</taxon>
        <taxon>Chitinophagaceae</taxon>
        <taxon>Thermoflavifilum</taxon>
    </lineage>
</organism>
<keyword evidence="3" id="KW-1185">Reference proteome</keyword>
<dbReference type="EMBL" id="FPCJ01000001">
    <property type="protein sequence ID" value="SFV31565.1"/>
    <property type="molecule type" value="Genomic_DNA"/>
</dbReference>
<sequence>MSLMQKTWIFVLLISCLPVALSAQSVQLQYVFQQGNVFELRVQDRSETYLTIQDEHQRTSTQGHYTLKLKVVNTMPATSSALIEARYEKIFLTASSQDVTNTINTEGSEQDALNLVFRRITERPFYFTIQSNGTIQDMEGIDSLIHYAVGAIPAKTSKSDRQAIINFVREQFDADAFRNQFISLFPRYADHAVQVGDGWTDIVQLAGRLGGSLTTAWKLDYGDKFGLKVSAQGNMISNQFAVIDLGGGIMGNVDVRGNTQSSYLISAENGWPTRSVQHTEISGEYIYRAAYNKKIKQDIHVPIRYVHDLQYELIH</sequence>
<keyword evidence="1" id="KW-0732">Signal</keyword>
<feature type="signal peptide" evidence="1">
    <location>
        <begin position="1"/>
        <end position="22"/>
    </location>
</feature>
<dbReference type="Proteomes" id="UP000199537">
    <property type="component" value="Unassembled WGS sequence"/>
</dbReference>
<reference evidence="3" key="1">
    <citation type="submission" date="2016-10" db="EMBL/GenBank/DDBJ databases">
        <authorList>
            <person name="Varghese N."/>
            <person name="Submissions S."/>
        </authorList>
    </citation>
    <scope>NUCLEOTIDE SEQUENCE [LARGE SCALE GENOMIC DNA]</scope>
    <source>
        <strain evidence="3">DSM 14807</strain>
    </source>
</reference>
<evidence type="ECO:0000313" key="3">
    <source>
        <dbReference type="Proteomes" id="UP000199537"/>
    </source>
</evidence>
<dbReference type="STRING" id="1393122.SAMN05660895_1111"/>
<protein>
    <submittedName>
        <fullName evidence="2">Uncharacterized protein</fullName>
    </submittedName>
</protein>
<evidence type="ECO:0000256" key="1">
    <source>
        <dbReference type="SAM" id="SignalP"/>
    </source>
</evidence>